<dbReference type="Proteomes" id="UP001634007">
    <property type="component" value="Unassembled WGS sequence"/>
</dbReference>
<dbReference type="AlphaFoldDB" id="A0ABD3LI72"/>
<keyword evidence="3" id="KW-1185">Reference proteome</keyword>
<feature type="compositionally biased region" description="Basic and acidic residues" evidence="1">
    <location>
        <begin position="128"/>
        <end position="137"/>
    </location>
</feature>
<gene>
    <name evidence="2" type="ORF">ACJRO7_011992</name>
</gene>
<protein>
    <submittedName>
        <fullName evidence="2">Uncharacterized protein</fullName>
    </submittedName>
</protein>
<feature type="region of interest" description="Disordered" evidence="1">
    <location>
        <begin position="1"/>
        <end position="68"/>
    </location>
</feature>
<evidence type="ECO:0000313" key="2">
    <source>
        <dbReference type="EMBL" id="KAL3751107.1"/>
    </source>
</evidence>
<dbReference type="EMBL" id="JBJKBG010000002">
    <property type="protein sequence ID" value="KAL3751107.1"/>
    <property type="molecule type" value="Genomic_DNA"/>
</dbReference>
<feature type="region of interest" description="Disordered" evidence="1">
    <location>
        <begin position="102"/>
        <end position="137"/>
    </location>
</feature>
<organism evidence="2 3">
    <name type="scientific">Eucalyptus globulus</name>
    <name type="common">Tasmanian blue gum</name>
    <dbReference type="NCBI Taxonomy" id="34317"/>
    <lineage>
        <taxon>Eukaryota</taxon>
        <taxon>Viridiplantae</taxon>
        <taxon>Streptophyta</taxon>
        <taxon>Embryophyta</taxon>
        <taxon>Tracheophyta</taxon>
        <taxon>Spermatophyta</taxon>
        <taxon>Magnoliopsida</taxon>
        <taxon>eudicotyledons</taxon>
        <taxon>Gunneridae</taxon>
        <taxon>Pentapetalae</taxon>
        <taxon>rosids</taxon>
        <taxon>malvids</taxon>
        <taxon>Myrtales</taxon>
        <taxon>Myrtaceae</taxon>
        <taxon>Myrtoideae</taxon>
        <taxon>Eucalypteae</taxon>
        <taxon>Eucalyptus</taxon>
    </lineage>
</organism>
<accession>A0ABD3LI72</accession>
<evidence type="ECO:0000256" key="1">
    <source>
        <dbReference type="SAM" id="MobiDB-lite"/>
    </source>
</evidence>
<sequence length="137" mass="15039">MRELLWNPTRSRASASGRPNGGGSAARAPLLATEQRGEQDPEDVLQDAAASRDQTRGGGGRRVEHEARRGDDAWRPFLTVGGAEVGHCLHSKILESNWATVGARKERQRGRETRRGHGGRSGLEGGEWEYRHGSQYI</sequence>
<proteinExistence type="predicted"/>
<reference evidence="2 3" key="1">
    <citation type="submission" date="2024-11" db="EMBL/GenBank/DDBJ databases">
        <title>Chromosome-level genome assembly of Eucalyptus globulus Labill. provides insights into its genome evolution.</title>
        <authorList>
            <person name="Li X."/>
        </authorList>
    </citation>
    <scope>NUCLEOTIDE SEQUENCE [LARGE SCALE GENOMIC DNA]</scope>
    <source>
        <strain evidence="2">CL2024</strain>
        <tissue evidence="2">Fresh tender leaves</tissue>
    </source>
</reference>
<evidence type="ECO:0000313" key="3">
    <source>
        <dbReference type="Proteomes" id="UP001634007"/>
    </source>
</evidence>
<name>A0ABD3LI72_EUCGL</name>
<feature type="compositionally biased region" description="Basic and acidic residues" evidence="1">
    <location>
        <begin position="103"/>
        <end position="115"/>
    </location>
</feature>
<comment type="caution">
    <text evidence="2">The sequence shown here is derived from an EMBL/GenBank/DDBJ whole genome shotgun (WGS) entry which is preliminary data.</text>
</comment>